<dbReference type="CDD" id="cd07067">
    <property type="entry name" value="HP_PGM_like"/>
    <property type="match status" value="1"/>
</dbReference>
<dbReference type="GO" id="GO:0016791">
    <property type="term" value="F:phosphatase activity"/>
    <property type="evidence" value="ECO:0007669"/>
    <property type="project" value="TreeGrafter"/>
</dbReference>
<dbReference type="GO" id="GO:0005737">
    <property type="term" value="C:cytoplasm"/>
    <property type="evidence" value="ECO:0007669"/>
    <property type="project" value="TreeGrafter"/>
</dbReference>
<dbReference type="PANTHER" id="PTHR48100">
    <property type="entry name" value="BROAD-SPECIFICITY PHOSPHATASE YOR283W-RELATED"/>
    <property type="match status" value="1"/>
</dbReference>
<dbReference type="KEGG" id="euz:DVS28_a2599"/>
<evidence type="ECO:0000313" key="2">
    <source>
        <dbReference type="Proteomes" id="UP000264006"/>
    </source>
</evidence>
<dbReference type="InterPro" id="IPR029033">
    <property type="entry name" value="His_PPase_superfam"/>
</dbReference>
<dbReference type="InterPro" id="IPR013078">
    <property type="entry name" value="His_Pase_superF_clade-1"/>
</dbReference>
<proteinExistence type="predicted"/>
<dbReference type="Proteomes" id="UP000264006">
    <property type="component" value="Chromosome"/>
</dbReference>
<gene>
    <name evidence="1" type="ORF">DVS28_a2599</name>
</gene>
<dbReference type="Gene3D" id="3.40.50.1240">
    <property type="entry name" value="Phosphoglycerate mutase-like"/>
    <property type="match status" value="1"/>
</dbReference>
<dbReference type="EMBL" id="CP031165">
    <property type="protein sequence ID" value="AXV07279.1"/>
    <property type="molecule type" value="Genomic_DNA"/>
</dbReference>
<name>A0A346XYI2_9ACTN</name>
<dbReference type="InterPro" id="IPR050275">
    <property type="entry name" value="PGM_Phosphatase"/>
</dbReference>
<organism evidence="1 2">
    <name type="scientific">Euzebya pacifica</name>
    <dbReference type="NCBI Taxonomy" id="1608957"/>
    <lineage>
        <taxon>Bacteria</taxon>
        <taxon>Bacillati</taxon>
        <taxon>Actinomycetota</taxon>
        <taxon>Nitriliruptoria</taxon>
        <taxon>Euzebyales</taxon>
    </lineage>
</organism>
<keyword evidence="2" id="KW-1185">Reference proteome</keyword>
<accession>A0A346XYI2</accession>
<dbReference type="RefSeq" id="WP_164710466.1">
    <property type="nucleotide sequence ID" value="NZ_CP031165.1"/>
</dbReference>
<dbReference type="PANTHER" id="PTHR48100:SF1">
    <property type="entry name" value="HISTIDINE PHOSPHATASE FAMILY PROTEIN-RELATED"/>
    <property type="match status" value="1"/>
</dbReference>
<sequence length="205" mass="21760">MPTLYVLRHATTGETRKAFPSSCGREGEDGGVELDLPGHRAARSLAEHLPRADVVWSSWATRAVQTATLAAREPDTQTDDLAEASFGEWEGRTVADVDAETPDVLRGWMADADATPPGGEAFGDVKQRARRVLDRAASVDGTVVAVSHGGFIRALVTEVLGAPSRAAWGLQLAPASVTMLTGDGDPDHWQLTVVGWRPTLPEALG</sequence>
<evidence type="ECO:0000313" key="1">
    <source>
        <dbReference type="EMBL" id="AXV07279.1"/>
    </source>
</evidence>
<dbReference type="Pfam" id="PF00300">
    <property type="entry name" value="His_Phos_1"/>
    <property type="match status" value="1"/>
</dbReference>
<dbReference type="AlphaFoldDB" id="A0A346XYI2"/>
<reference evidence="1 2" key="1">
    <citation type="submission" date="2018-09" db="EMBL/GenBank/DDBJ databases">
        <title>Complete genome sequence of Euzebya sp. DY32-46 isolated from seawater of Pacific Ocean.</title>
        <authorList>
            <person name="Xu L."/>
            <person name="Wu Y.-H."/>
            <person name="Xu X.-W."/>
        </authorList>
    </citation>
    <scope>NUCLEOTIDE SEQUENCE [LARGE SCALE GENOMIC DNA]</scope>
    <source>
        <strain evidence="1 2">DY32-46</strain>
    </source>
</reference>
<dbReference type="SUPFAM" id="SSF53254">
    <property type="entry name" value="Phosphoglycerate mutase-like"/>
    <property type="match status" value="1"/>
</dbReference>
<protein>
    <submittedName>
        <fullName evidence="1">Phosphoglycerate mutase</fullName>
    </submittedName>
</protein>
<dbReference type="SMART" id="SM00855">
    <property type="entry name" value="PGAM"/>
    <property type="match status" value="1"/>
</dbReference>